<dbReference type="SUPFAM" id="SSF89095">
    <property type="entry name" value="GatB/YqeY motif"/>
    <property type="match status" value="1"/>
</dbReference>
<proteinExistence type="inferred from homology"/>
<dbReference type="InterPro" id="IPR042184">
    <property type="entry name" value="YqeY/Aim41_N"/>
</dbReference>
<evidence type="ECO:0000313" key="3">
    <source>
        <dbReference type="Proteomes" id="UP000054270"/>
    </source>
</evidence>
<dbReference type="InterPro" id="IPR019004">
    <property type="entry name" value="YqeY/Aim41"/>
</dbReference>
<dbReference type="GO" id="GO:0005739">
    <property type="term" value="C:mitochondrion"/>
    <property type="evidence" value="ECO:0007669"/>
    <property type="project" value="UniProtKB-SubCell"/>
</dbReference>
<dbReference type="Gene3D" id="1.10.1510.10">
    <property type="entry name" value="Uncharacterised protein YqeY/AIM41 PF09424, N-terminal domain"/>
    <property type="match status" value="1"/>
</dbReference>
<name>A0A0D2MUU7_HYPSF</name>
<dbReference type="Proteomes" id="UP000054270">
    <property type="component" value="Unassembled WGS sequence"/>
</dbReference>
<dbReference type="Pfam" id="PF09424">
    <property type="entry name" value="YqeY"/>
    <property type="match status" value="1"/>
</dbReference>
<keyword evidence="3" id="KW-1185">Reference proteome</keyword>
<dbReference type="OMA" id="AMGAVMK"/>
<keyword evidence="1" id="KW-0496">Mitochondrion</keyword>
<dbReference type="AlphaFoldDB" id="A0A0D2MUU7"/>
<dbReference type="EMBL" id="KN817523">
    <property type="protein sequence ID" value="KJA27748.1"/>
    <property type="molecule type" value="Genomic_DNA"/>
</dbReference>
<dbReference type="OrthoDB" id="538640at2759"/>
<comment type="subcellular location">
    <subcellularLocation>
        <location evidence="1">Mitochondrion</location>
    </subcellularLocation>
</comment>
<comment type="similarity">
    <text evidence="1">Belongs to the AIM41 family.</text>
</comment>
<accession>A0A0D2MUU7</accession>
<dbReference type="PANTHER" id="PTHR28055:SF1">
    <property type="entry name" value="ALTERED INHERITANCE OF MITOCHONDRIA PROTEIN 41, MITOCHONDRIAL"/>
    <property type="match status" value="1"/>
</dbReference>
<sequence>MLSLIRTTTRTLAARRFYSTAESSPGLKLDLRTQLMNEVKAAMKRRDTNASTTLRSILAEINSAGKAVNGDLSPSATVSIMRKAIQRRNEAALQFIEAKRPDLAEKEQQEVELLSKFLPPLLSIADIDAHIKAVLDTLPSGTDPRKASGLVFKEFYIRVDKSMVNSNHVKERAQALLNARG</sequence>
<dbReference type="PANTHER" id="PTHR28055">
    <property type="entry name" value="ALTERED INHERITANCE OF MITOCHONDRIA PROTEIN 41, MITOCHONDRIAL"/>
    <property type="match status" value="1"/>
</dbReference>
<protein>
    <recommendedName>
        <fullName evidence="1">Altered inheritance of mitochondria protein 41</fullName>
    </recommendedName>
</protein>
<reference evidence="3" key="1">
    <citation type="submission" date="2014-04" db="EMBL/GenBank/DDBJ databases">
        <title>Evolutionary Origins and Diversification of the Mycorrhizal Mutualists.</title>
        <authorList>
            <consortium name="DOE Joint Genome Institute"/>
            <consortium name="Mycorrhizal Genomics Consortium"/>
            <person name="Kohler A."/>
            <person name="Kuo A."/>
            <person name="Nagy L.G."/>
            <person name="Floudas D."/>
            <person name="Copeland A."/>
            <person name="Barry K.W."/>
            <person name="Cichocki N."/>
            <person name="Veneault-Fourrey C."/>
            <person name="LaButti K."/>
            <person name="Lindquist E.A."/>
            <person name="Lipzen A."/>
            <person name="Lundell T."/>
            <person name="Morin E."/>
            <person name="Murat C."/>
            <person name="Riley R."/>
            <person name="Ohm R."/>
            <person name="Sun H."/>
            <person name="Tunlid A."/>
            <person name="Henrissat B."/>
            <person name="Grigoriev I.V."/>
            <person name="Hibbett D.S."/>
            <person name="Martin F."/>
        </authorList>
    </citation>
    <scope>NUCLEOTIDE SEQUENCE [LARGE SCALE GENOMIC DNA]</scope>
    <source>
        <strain evidence="3">FD-334 SS-4</strain>
    </source>
</reference>
<dbReference type="STRING" id="945553.A0A0D2MUU7"/>
<evidence type="ECO:0000256" key="1">
    <source>
        <dbReference type="RuleBase" id="RU365099"/>
    </source>
</evidence>
<dbReference type="GO" id="GO:0016884">
    <property type="term" value="F:carbon-nitrogen ligase activity, with glutamine as amido-N-donor"/>
    <property type="evidence" value="ECO:0007669"/>
    <property type="project" value="UniProtKB-UniRule"/>
</dbReference>
<organism evidence="2 3">
    <name type="scientific">Hypholoma sublateritium (strain FD-334 SS-4)</name>
    <dbReference type="NCBI Taxonomy" id="945553"/>
    <lineage>
        <taxon>Eukaryota</taxon>
        <taxon>Fungi</taxon>
        <taxon>Dikarya</taxon>
        <taxon>Basidiomycota</taxon>
        <taxon>Agaricomycotina</taxon>
        <taxon>Agaricomycetes</taxon>
        <taxon>Agaricomycetidae</taxon>
        <taxon>Agaricales</taxon>
        <taxon>Agaricineae</taxon>
        <taxon>Strophariaceae</taxon>
        <taxon>Hypholoma</taxon>
    </lineage>
</organism>
<evidence type="ECO:0000313" key="2">
    <source>
        <dbReference type="EMBL" id="KJA27748.1"/>
    </source>
</evidence>
<gene>
    <name evidence="1" type="primary">AIM41</name>
    <name evidence="2" type="ORF">HYPSUDRAFT_157031</name>
</gene>
<dbReference type="InterPro" id="IPR003789">
    <property type="entry name" value="Asn/Gln_tRNA_amidoTrase-B-like"/>
</dbReference>